<dbReference type="KEGG" id="cfus:CYFUS_005012"/>
<dbReference type="GO" id="GO:0016491">
    <property type="term" value="F:oxidoreductase activity"/>
    <property type="evidence" value="ECO:0007669"/>
    <property type="project" value="UniProtKB-KW"/>
</dbReference>
<evidence type="ECO:0000259" key="5">
    <source>
        <dbReference type="Pfam" id="PF00881"/>
    </source>
</evidence>
<organism evidence="6 7">
    <name type="scientific">Cystobacter fuscus</name>
    <dbReference type="NCBI Taxonomy" id="43"/>
    <lineage>
        <taxon>Bacteria</taxon>
        <taxon>Pseudomonadati</taxon>
        <taxon>Myxococcota</taxon>
        <taxon>Myxococcia</taxon>
        <taxon>Myxococcales</taxon>
        <taxon>Cystobacterineae</taxon>
        <taxon>Archangiaceae</taxon>
        <taxon>Cystobacter</taxon>
    </lineage>
</organism>
<dbReference type="InterPro" id="IPR029479">
    <property type="entry name" value="Nitroreductase"/>
</dbReference>
<dbReference type="EMBL" id="CP022098">
    <property type="protein sequence ID" value="ATB39568.1"/>
    <property type="molecule type" value="Genomic_DNA"/>
</dbReference>
<protein>
    <submittedName>
        <fullName evidence="6">Nitroreductase family protein</fullName>
    </submittedName>
</protein>
<proteinExistence type="predicted"/>
<dbReference type="AlphaFoldDB" id="A0A250J7P1"/>
<sequence>MRPPISPESVKQLFTHARSYHHWTNQPVTQDTLEAIYELMKWGPTSVNSMPARLLFVRSEAEKEKLVPCVMGSNIEQIRTAPVTVIVAFDERFFDHSKRLFPAYDATALFANDARLSEATAFRNSSLQGAYMMFAARALGLDVCPMSGFDNTLVDQRFFQGTTWKSNFICTLGYGDESKLHPRGPRLSFEESCRII</sequence>
<keyword evidence="3" id="KW-0521">NADP</keyword>
<keyword evidence="4" id="KW-0560">Oxidoreductase</keyword>
<dbReference type="Gene3D" id="3.40.109.10">
    <property type="entry name" value="NADH Oxidase"/>
    <property type="match status" value="1"/>
</dbReference>
<dbReference type="PANTHER" id="PTHR43543">
    <property type="entry name" value="MALONIC SEMIALDEHYDE REDUCTASE RUTE-RELATED"/>
    <property type="match status" value="1"/>
</dbReference>
<dbReference type="InterPro" id="IPR050461">
    <property type="entry name" value="Nitroreductase_HadB/RutE"/>
</dbReference>
<dbReference type="Proteomes" id="UP000217257">
    <property type="component" value="Chromosome"/>
</dbReference>
<evidence type="ECO:0000256" key="1">
    <source>
        <dbReference type="ARBA" id="ARBA00022630"/>
    </source>
</evidence>
<dbReference type="SUPFAM" id="SSF55469">
    <property type="entry name" value="FMN-dependent nitroreductase-like"/>
    <property type="match status" value="1"/>
</dbReference>
<feature type="domain" description="Nitroreductase" evidence="5">
    <location>
        <begin position="18"/>
        <end position="174"/>
    </location>
</feature>
<evidence type="ECO:0000313" key="6">
    <source>
        <dbReference type="EMBL" id="ATB39568.1"/>
    </source>
</evidence>
<dbReference type="InterPro" id="IPR023936">
    <property type="entry name" value="RutE-like"/>
</dbReference>
<dbReference type="NCBIfam" id="NF003768">
    <property type="entry name" value="PRK05365.1"/>
    <property type="match status" value="1"/>
</dbReference>
<dbReference type="RefSeq" id="WP_095987580.1">
    <property type="nucleotide sequence ID" value="NZ_CP022098.1"/>
</dbReference>
<name>A0A250J7P1_9BACT</name>
<dbReference type="Pfam" id="PF00881">
    <property type="entry name" value="Nitroreductase"/>
    <property type="match status" value="1"/>
</dbReference>
<dbReference type="PANTHER" id="PTHR43543:SF1">
    <property type="entry name" value="MALONIC SEMIALDEHYDE REDUCTASE RUTE-RELATED"/>
    <property type="match status" value="1"/>
</dbReference>
<evidence type="ECO:0000256" key="3">
    <source>
        <dbReference type="ARBA" id="ARBA00022857"/>
    </source>
</evidence>
<evidence type="ECO:0000256" key="4">
    <source>
        <dbReference type="ARBA" id="ARBA00023002"/>
    </source>
</evidence>
<evidence type="ECO:0000313" key="7">
    <source>
        <dbReference type="Proteomes" id="UP000217257"/>
    </source>
</evidence>
<dbReference type="CDD" id="cd02148">
    <property type="entry name" value="RutE-like"/>
    <property type="match status" value="1"/>
</dbReference>
<accession>A0A250J7P1</accession>
<keyword evidence="1" id="KW-0285">Flavoprotein</keyword>
<gene>
    <name evidence="6" type="ORF">CYFUS_005012</name>
</gene>
<reference evidence="6 7" key="1">
    <citation type="submission" date="2017-06" db="EMBL/GenBank/DDBJ databases">
        <title>Sequencing and comparative analysis of myxobacterial genomes.</title>
        <authorList>
            <person name="Rupp O."/>
            <person name="Goesmann A."/>
            <person name="Sogaard-Andersen L."/>
        </authorList>
    </citation>
    <scope>NUCLEOTIDE SEQUENCE [LARGE SCALE GENOMIC DNA]</scope>
    <source>
        <strain evidence="6 7">DSM 52655</strain>
    </source>
</reference>
<dbReference type="InterPro" id="IPR000415">
    <property type="entry name" value="Nitroreductase-like"/>
</dbReference>
<evidence type="ECO:0000256" key="2">
    <source>
        <dbReference type="ARBA" id="ARBA00022643"/>
    </source>
</evidence>
<keyword evidence="2" id="KW-0288">FMN</keyword>